<reference evidence="17 18" key="1">
    <citation type="submission" date="2015-09" db="EMBL/GenBank/DDBJ databases">
        <title>Draft genome of a European isolate of the apple canker pathogen Neonectria ditissima.</title>
        <authorList>
            <person name="Gomez-Cortecero A."/>
            <person name="Harrison R.J."/>
            <person name="Armitage A.D."/>
        </authorList>
    </citation>
    <scope>NUCLEOTIDE SEQUENCE [LARGE SCALE GENOMIC DNA]</scope>
    <source>
        <strain evidence="17 18">R09/05</strain>
    </source>
</reference>
<comment type="caution">
    <text evidence="17">The sequence shown here is derived from an EMBL/GenBank/DDBJ whole genome shotgun (WGS) entry which is preliminary data.</text>
</comment>
<evidence type="ECO:0000256" key="7">
    <source>
        <dbReference type="ARBA" id="ARBA00022840"/>
    </source>
</evidence>
<proteinExistence type="inferred from homology"/>
<dbReference type="InterPro" id="IPR016160">
    <property type="entry name" value="Ald_DH_CS_CYS"/>
</dbReference>
<dbReference type="InterPro" id="IPR017456">
    <property type="entry name" value="CTP_synthase_N"/>
</dbReference>
<evidence type="ECO:0000256" key="5">
    <source>
        <dbReference type="ARBA" id="ARBA00022741"/>
    </source>
</evidence>
<dbReference type="Gene3D" id="3.40.50.300">
    <property type="entry name" value="P-loop containing nucleotide triphosphate hydrolases"/>
    <property type="match status" value="1"/>
</dbReference>
<keyword evidence="10" id="KW-0560">Oxidoreductase</keyword>
<evidence type="ECO:0000256" key="13">
    <source>
        <dbReference type="SAM" id="MobiDB-lite"/>
    </source>
</evidence>
<feature type="region of interest" description="Disordered" evidence="13">
    <location>
        <begin position="1155"/>
        <end position="1176"/>
    </location>
</feature>
<dbReference type="GO" id="GO:0005524">
    <property type="term" value="F:ATP binding"/>
    <property type="evidence" value="ECO:0007669"/>
    <property type="project" value="UniProtKB-KW"/>
</dbReference>
<dbReference type="Pfam" id="PF00117">
    <property type="entry name" value="GATase"/>
    <property type="match status" value="1"/>
</dbReference>
<keyword evidence="9 12" id="KW-0665">Pyrimidine biosynthesis</keyword>
<gene>
    <name evidence="17" type="ORF">AK830_g5081</name>
</gene>
<evidence type="ECO:0000256" key="11">
    <source>
        <dbReference type="ARBA" id="ARBA00047781"/>
    </source>
</evidence>
<dbReference type="PANTHER" id="PTHR11550">
    <property type="entry name" value="CTP SYNTHASE"/>
    <property type="match status" value="1"/>
</dbReference>
<evidence type="ECO:0000259" key="16">
    <source>
        <dbReference type="Pfam" id="PF06418"/>
    </source>
</evidence>
<evidence type="ECO:0000256" key="9">
    <source>
        <dbReference type="ARBA" id="ARBA00022975"/>
    </source>
</evidence>
<dbReference type="InterPro" id="IPR016162">
    <property type="entry name" value="Ald_DH_N"/>
</dbReference>
<dbReference type="GO" id="GO:0019856">
    <property type="term" value="P:pyrimidine nucleobase biosynthetic process"/>
    <property type="evidence" value="ECO:0007669"/>
    <property type="project" value="TreeGrafter"/>
</dbReference>
<dbReference type="CDD" id="cd01746">
    <property type="entry name" value="GATase1_CTP_Synthase"/>
    <property type="match status" value="1"/>
</dbReference>
<dbReference type="GO" id="GO:0005737">
    <property type="term" value="C:cytoplasm"/>
    <property type="evidence" value="ECO:0007669"/>
    <property type="project" value="TreeGrafter"/>
</dbReference>
<evidence type="ECO:0000259" key="14">
    <source>
        <dbReference type="Pfam" id="PF00117"/>
    </source>
</evidence>
<evidence type="ECO:0000313" key="17">
    <source>
        <dbReference type="EMBL" id="KPM41494.1"/>
    </source>
</evidence>
<evidence type="ECO:0000256" key="10">
    <source>
        <dbReference type="ARBA" id="ARBA00023002"/>
    </source>
</evidence>
<dbReference type="GO" id="GO:0042802">
    <property type="term" value="F:identical protein binding"/>
    <property type="evidence" value="ECO:0007669"/>
    <property type="project" value="TreeGrafter"/>
</dbReference>
<dbReference type="Gene3D" id="3.40.50.880">
    <property type="match status" value="1"/>
</dbReference>
<dbReference type="InterPro" id="IPR017926">
    <property type="entry name" value="GATASE"/>
</dbReference>
<dbReference type="InterPro" id="IPR029062">
    <property type="entry name" value="Class_I_gatase-like"/>
</dbReference>
<keyword evidence="18" id="KW-1185">Reference proteome</keyword>
<dbReference type="Pfam" id="PF06418">
    <property type="entry name" value="CTP_synth_N"/>
    <property type="match status" value="1"/>
</dbReference>
<dbReference type="PROSITE" id="PS00070">
    <property type="entry name" value="ALDEHYDE_DEHYDR_CYS"/>
    <property type="match status" value="1"/>
</dbReference>
<dbReference type="InterPro" id="IPR016161">
    <property type="entry name" value="Ald_DH/histidinol_DH"/>
</dbReference>
<sequence length="1955" mass="217384">MEFSSTAFVDEAHSTVSETFATQKTKPLSWRIEQLRKTWWMLEDNKERIAEALFRDLNKHKHESLSFDMSGIQAAVLEALNGLSEWTADDRPNRTDAFNFFGGARVRKEPKGVALVISAWNFPFMELFEPMLGAIAAGCSVILKPSELAPASQELIEEIVPLYLDQTAIRVVTAGPKEMDYLLEKHWDHIFFTGSTVVGKIIYAKAAAQLTTVTLELGGRGPAIVSANADVDLAAKRIAWAKVLNAGQVCIGVNHVFVDPSVKSRFLSALTKYLDQFLPQTDGRPTYYSRVVSERNFNRLEGLLEKTSGKVIYGGDRDVKSCYFQPTVVDGVLPSDSLMTEELFGPILPILDMTLDEAVSYTASHDHPLAIYGFTSSAAEKQKILNETSSGGVTFNDCLLHMAAAKGAPFGGVGGSGTGAYHGIYGFKEFTHLRTVVTVPGWFEMLVKFRYMPYTDNNAAAMVKFTGPVTKVPFDRNGQVTGLWARLWNSNSEVYQELISIKRTSLDLGTAFHNDLKSPENEVLHRLSEANTPDLKERIDEAIDSIQKGTLKQTPHLFKISSKLDNLYVSILQLGQNIGTTQSFQYVLKTFRLRQFNFRYNRVPQAHNDTLRWMFADAIPGLQGRIRVHFRKWLEEGNGIFWLQVSRRAYSLTRVRHSTLVSEFHPSCQGSTSAEAKQSPGRGGDVDSRSAMGDSRGYHAENTTTSFCFFMDRLDEYSGDTEELTTTVKNLVLHPNVKICASSRPWAEFVHEFGIDDTRLLKLEDLNAQDIRNYVHGTLFADNRFRRLAARDNSVLKLEEEIVTKSDSVFLWVYLVVRSLLQGLKYADSAHFLQKRLNTFPPDLDGFFTHMLESVPKIYHCRTTIAFHGSHGYDSFVARGRILFHGLLRKERGLCRWLQMVSYANQRDDEDHRGHLRDFIAESTHVKEMLERSLNLDLEVPGIMCHGLLAFMEQDPERVKAGSGKTARMHSIHPVLNQAGSSLYGPGWETLPGNIANMYRYAAAYGLDKYIDHNLLKLHGLQNRNPVLYSTLLADVIAGTRRPVNHEVDATCQLATVNYLLEMGAGLGDGSSTWEKFLRSFGYRTSTDEAVFKIMCELPRLLQRPSENVQSMSLPMNATLRAVGWQMVKRWDVAVQSSVEAEVQLARSYGTSADGFEREPVKAGEPWQPGQHPERSMHNCNLAEACSINGNAPAQIRSRDFLAKLAPFIQSWGSCSLASSSGCRSSLSEMQLAQRTVSNWGFSLSTADNMRLNIAPFNKRTTLLLLIPLVAAIPSKDSAKALPDLSGAGEGGFDFSSDDSDEFSVAAVKVCPAKYPRLTGERRPCGIPQTLTIGAEYLGVFTIAPLNLEQFFTAASPTFRRSQPATVKMRVVLVSGGVISGVGKGEFPGALVIFAVVSVSPRAAISHDAALDSPRTHLVGANILTGFSHGECFVLADGGETDLDLGNYERYLGIQLSRESNMTTGKIYKLVIDKERRGDYLGKTVQVVPHITDAIQEWVTRVAKTPVDDSGEEPDVCIIELGGTVGDLESGPFVEALVQLRHRLGRDNFFSIGVSYVPIINGEEKTKPTQHAIRQMRSAGLIPDAIACRCERSLDEATIRKIASSCQVEYEQVIGVRNMETIYQVPLLLKEQGLLKLLQQGLVLDKPALSEDRIQKGQALWDLWKKTVIPERHLEPVNIVLVGKYTSLDDAYLSVHKSLEHSAMRCKRKLNLISVDSEHLEHDMQQKDPTKYHNAWKAICEAQGVLVPGGFGSRGIEGMIEVTKWARERKVPFLGICLGMQVAVMEYARNILGHKGATSEEISAHAEHRVVIFMPEGSKEQMGGTMRLGTRTSHFKPGTEWSKLRAMYGGVDVVEERHRHRYEVNPEYLEELEKAGLSLTSMDNLGVRVETIELKDHPFFVGLQAHPELTSKVLDPSPPALGFVAASAGCLPQMIEAARVKREGLANGTFDASHF</sequence>
<dbReference type="InterPro" id="IPR015590">
    <property type="entry name" value="Aldehyde_DH_dom"/>
</dbReference>
<dbReference type="Gene3D" id="3.40.605.10">
    <property type="entry name" value="Aldehyde Dehydrogenase, Chain A, domain 1"/>
    <property type="match status" value="1"/>
</dbReference>
<comment type="similarity">
    <text evidence="2 12">Belongs to the CTP synthase family.</text>
</comment>
<keyword evidence="5 12" id="KW-0547">Nucleotide-binding</keyword>
<comment type="function">
    <text evidence="12">Catalyzes the ATP-dependent amination of UTP to CTP with either L-glutamine or ammonia as the source of nitrogen.</text>
</comment>
<evidence type="ECO:0000256" key="4">
    <source>
        <dbReference type="ARBA" id="ARBA00022598"/>
    </source>
</evidence>
<dbReference type="Proteomes" id="UP000050424">
    <property type="component" value="Unassembled WGS sequence"/>
</dbReference>
<feature type="domain" description="Glutamine amidotransferase" evidence="14">
    <location>
        <begin position="1689"/>
        <end position="1924"/>
    </location>
</feature>
<dbReference type="NCBIfam" id="TIGR00337">
    <property type="entry name" value="PyrG"/>
    <property type="match status" value="1"/>
</dbReference>
<keyword evidence="7 12" id="KW-0067">ATP-binding</keyword>
<dbReference type="GO" id="GO:0044210">
    <property type="term" value="P:'de novo' CTP biosynthetic process"/>
    <property type="evidence" value="ECO:0007669"/>
    <property type="project" value="UniProtKB-UniRule"/>
</dbReference>
<comment type="similarity">
    <text evidence="3">Belongs to the aldehyde dehydrogenase family.</text>
</comment>
<dbReference type="InterPro" id="IPR027417">
    <property type="entry name" value="P-loop_NTPase"/>
</dbReference>
<evidence type="ECO:0000256" key="1">
    <source>
        <dbReference type="ARBA" id="ARBA00005171"/>
    </source>
</evidence>
<dbReference type="STRING" id="78410.A0A0P7BLP1"/>
<dbReference type="SUPFAM" id="SSF52317">
    <property type="entry name" value="Class I glutamine amidotransferase-like"/>
    <property type="match status" value="1"/>
</dbReference>
<keyword evidence="4 12" id="KW-0436">Ligase</keyword>
<dbReference type="FunFam" id="3.40.50.880:FF:000069">
    <property type="entry name" value="CTP synthase"/>
    <property type="match status" value="1"/>
</dbReference>
<dbReference type="EMBL" id="LKCW01000064">
    <property type="protein sequence ID" value="KPM41494.1"/>
    <property type="molecule type" value="Genomic_DNA"/>
</dbReference>
<dbReference type="Pfam" id="PF00171">
    <property type="entry name" value="Aldedh"/>
    <property type="match status" value="1"/>
</dbReference>
<protein>
    <recommendedName>
        <fullName evidence="12">CTP synthase</fullName>
        <ecNumber evidence="12">6.3.4.2</ecNumber>
    </recommendedName>
    <alternativeName>
        <fullName evidence="12">UTP--ammonia ligase</fullName>
    </alternativeName>
</protein>
<dbReference type="InterPro" id="IPR016163">
    <property type="entry name" value="Ald_DH_C"/>
</dbReference>
<comment type="catalytic activity">
    <reaction evidence="11 12">
        <text>UTP + L-glutamine + ATP + H2O = CTP + L-glutamate + ADP + phosphate + 2 H(+)</text>
        <dbReference type="Rhea" id="RHEA:26426"/>
        <dbReference type="ChEBI" id="CHEBI:15377"/>
        <dbReference type="ChEBI" id="CHEBI:15378"/>
        <dbReference type="ChEBI" id="CHEBI:29985"/>
        <dbReference type="ChEBI" id="CHEBI:30616"/>
        <dbReference type="ChEBI" id="CHEBI:37563"/>
        <dbReference type="ChEBI" id="CHEBI:43474"/>
        <dbReference type="ChEBI" id="CHEBI:46398"/>
        <dbReference type="ChEBI" id="CHEBI:58359"/>
        <dbReference type="ChEBI" id="CHEBI:456216"/>
        <dbReference type="EC" id="6.3.4.2"/>
    </reaction>
</comment>
<dbReference type="GO" id="GO:0016620">
    <property type="term" value="F:oxidoreductase activity, acting on the aldehyde or oxo group of donors, NAD or NADP as acceptor"/>
    <property type="evidence" value="ECO:0007669"/>
    <property type="project" value="InterPro"/>
</dbReference>
<organism evidence="17 18">
    <name type="scientific">Neonectria ditissima</name>
    <dbReference type="NCBI Taxonomy" id="78410"/>
    <lineage>
        <taxon>Eukaryota</taxon>
        <taxon>Fungi</taxon>
        <taxon>Dikarya</taxon>
        <taxon>Ascomycota</taxon>
        <taxon>Pezizomycotina</taxon>
        <taxon>Sordariomycetes</taxon>
        <taxon>Hypocreomycetidae</taxon>
        <taxon>Hypocreales</taxon>
        <taxon>Nectriaceae</taxon>
        <taxon>Neonectria</taxon>
    </lineage>
</organism>
<dbReference type="SUPFAM" id="SSF53720">
    <property type="entry name" value="ALDH-like"/>
    <property type="match status" value="1"/>
</dbReference>
<dbReference type="PROSITE" id="PS51273">
    <property type="entry name" value="GATASE_TYPE_1"/>
    <property type="match status" value="1"/>
</dbReference>
<dbReference type="FunFam" id="3.40.605.10:FF:000004">
    <property type="entry name" value="Aldehyde dehydrogenase"/>
    <property type="match status" value="1"/>
</dbReference>
<dbReference type="OrthoDB" id="1739076at2759"/>
<accession>A0A0P7BLP1</accession>
<evidence type="ECO:0000259" key="15">
    <source>
        <dbReference type="Pfam" id="PF00171"/>
    </source>
</evidence>
<keyword evidence="8 12" id="KW-0315">Glutamine amidotransferase</keyword>
<dbReference type="PANTHER" id="PTHR11550:SF0">
    <property type="entry name" value="CTP SYNTHASE-RELATED"/>
    <property type="match status" value="1"/>
</dbReference>
<evidence type="ECO:0000256" key="12">
    <source>
        <dbReference type="RuleBase" id="RU810713"/>
    </source>
</evidence>
<dbReference type="EC" id="6.3.4.2" evidence="12"/>
<dbReference type="InterPro" id="IPR033828">
    <property type="entry name" value="GATase1_CTP_Synthase"/>
</dbReference>
<feature type="region of interest" description="Disordered" evidence="13">
    <location>
        <begin position="665"/>
        <end position="698"/>
    </location>
</feature>
<dbReference type="GO" id="GO:0016117">
    <property type="term" value="P:carotenoid biosynthetic process"/>
    <property type="evidence" value="ECO:0007669"/>
    <property type="project" value="UniProtKB-KW"/>
</dbReference>
<feature type="domain" description="CTP synthase N-terminal" evidence="16">
    <location>
        <begin position="1371"/>
        <end position="1642"/>
    </location>
</feature>
<evidence type="ECO:0000256" key="3">
    <source>
        <dbReference type="ARBA" id="ARBA00009986"/>
    </source>
</evidence>
<name>A0A0P7BLP1_9HYPO</name>
<evidence type="ECO:0000313" key="18">
    <source>
        <dbReference type="Proteomes" id="UP000050424"/>
    </source>
</evidence>
<dbReference type="NCBIfam" id="NF003792">
    <property type="entry name" value="PRK05380.1"/>
    <property type="match status" value="1"/>
</dbReference>
<comment type="pathway">
    <text evidence="1 12">Pyrimidine metabolism; CTP biosynthesis via de novo pathway; CTP from UDP: step 2/2.</text>
</comment>
<keyword evidence="6" id="KW-0125">Carotenoid biosynthesis</keyword>
<evidence type="ECO:0000256" key="8">
    <source>
        <dbReference type="ARBA" id="ARBA00022962"/>
    </source>
</evidence>
<dbReference type="UniPathway" id="UPA00159">
    <property type="reaction ID" value="UER00277"/>
</dbReference>
<dbReference type="InterPro" id="IPR004468">
    <property type="entry name" value="CTP_synthase"/>
</dbReference>
<feature type="domain" description="Aldehyde dehydrogenase" evidence="15">
    <location>
        <begin position="7"/>
        <end position="436"/>
    </location>
</feature>
<dbReference type="GO" id="GO:0003883">
    <property type="term" value="F:CTP synthase activity"/>
    <property type="evidence" value="ECO:0007669"/>
    <property type="project" value="UniProtKB-UniRule"/>
</dbReference>
<dbReference type="SUPFAM" id="SSF52540">
    <property type="entry name" value="P-loop containing nucleoside triphosphate hydrolases"/>
    <property type="match status" value="1"/>
</dbReference>
<dbReference type="GO" id="GO:0097268">
    <property type="term" value="C:cytoophidium"/>
    <property type="evidence" value="ECO:0007669"/>
    <property type="project" value="TreeGrafter"/>
</dbReference>
<evidence type="ECO:0000256" key="6">
    <source>
        <dbReference type="ARBA" id="ARBA00022746"/>
    </source>
</evidence>
<evidence type="ECO:0000256" key="2">
    <source>
        <dbReference type="ARBA" id="ARBA00007533"/>
    </source>
</evidence>
<dbReference type="Gene3D" id="3.40.309.10">
    <property type="entry name" value="Aldehyde Dehydrogenase, Chain A, domain 2"/>
    <property type="match status" value="1"/>
</dbReference>